<dbReference type="Pfam" id="PF00753">
    <property type="entry name" value="Lactamase_B"/>
    <property type="match status" value="1"/>
</dbReference>
<dbReference type="InterPro" id="IPR035681">
    <property type="entry name" value="ComA-like_MBL"/>
</dbReference>
<keyword evidence="4 7" id="KW-1133">Transmembrane helix</keyword>
<dbReference type="NCBIfam" id="TIGR00360">
    <property type="entry name" value="ComEC_N-term"/>
    <property type="match status" value="1"/>
</dbReference>
<evidence type="ECO:0000256" key="4">
    <source>
        <dbReference type="ARBA" id="ARBA00022989"/>
    </source>
</evidence>
<evidence type="ECO:0000256" key="5">
    <source>
        <dbReference type="ARBA" id="ARBA00023136"/>
    </source>
</evidence>
<dbReference type="Gene3D" id="3.60.15.10">
    <property type="entry name" value="Ribonuclease Z/Hydroxyacylglutathione hydrolase-like"/>
    <property type="match status" value="1"/>
</dbReference>
<sequence>MLRRSTQNLLCALGFVGGIAIRSWFEIPLIAGFALACAGIVTSILGWKRERVRIGGLIALFLFLGIGRTDAALRPLPESDISHWAGQTVEVEGVVAYDPEIRLKTQKVVVEVSRVTHPPTPPKRGFRQVPSMRGVPEGRGVSEVSGKLLVIVPAVHAMEVGDAVQLKCAIEKPEFIEDFDYPRYLAKDGIYATCTYPEMLSRAPGAHGFRWTLARFKRDFQSSLNAVVPDPEGAFLGGILVGSRGRIPESVLDDFQRIGITHLIAISGYNITIIATGILALLTLFLRRHAAFPFLVLIIAAFTVMVGGSASVVRAAIMGLMLHAAYVSDRLYRPGYGLALAAAVMLAVNPRLLRDDLGFDLSFLATFGIMTLTPWFTRKFSWVTDSWHIREALAMTCAAQVTTLPLLVGSFDRVSLISPLANIIIVPMIPFVMALGFGAGITGIIPALGWIAGKAAWLASYIVLQLAHALARIPAASVTVPDWAWTLVVVAYGFVVLAVWQKRRVKSVGARLIAPVLKRIRRPARLMQSQEAIRALTVETAEIHLDDERPPSDSFLTREEDSEDIPLPNKGEGGGAGVWRGTRNWTQSHRVLVGLIIAVVVFVAVSTPSYLNWKRFSVAVFDVGQGDSILVSAPKGKQMLIDGGPDATVLSKLGRAMPWWDRTIELVVLTHPHADHATGLVEVLKRYKVRKVLMTGVTHDTAEYHAFVSEVATQRIDVQRPIAGDVLALGDVSLTVLYPFESLEGKSFQEPNDTSIVLKVEYGDASFLFTGDAGITVEPGLIERFSDELDVDVLKVGHQGSADASAEEFLNIVTPAYAVISVGENNSYGHPSPRIVKRLERFGARVLRTDKEGDVKFIVGEDGLKLKH</sequence>
<keyword evidence="5 7" id="KW-0472">Membrane</keyword>
<dbReference type="Pfam" id="PF03772">
    <property type="entry name" value="Competence"/>
    <property type="match status" value="1"/>
</dbReference>
<proteinExistence type="predicted"/>
<dbReference type="CDD" id="cd07731">
    <property type="entry name" value="ComA-like_MBL-fold"/>
    <property type="match status" value="1"/>
</dbReference>
<dbReference type="EMBL" id="MGEF01000056">
    <property type="protein sequence ID" value="OGL77563.1"/>
    <property type="molecule type" value="Genomic_DNA"/>
</dbReference>
<feature type="transmembrane region" description="Helical" evidence="7">
    <location>
        <begin position="483"/>
        <end position="500"/>
    </location>
</feature>
<dbReference type="PANTHER" id="PTHR30619:SF7">
    <property type="entry name" value="BETA-LACTAMASE DOMAIN PROTEIN"/>
    <property type="match status" value="1"/>
</dbReference>
<evidence type="ECO:0000256" key="6">
    <source>
        <dbReference type="SAM" id="MobiDB-lite"/>
    </source>
</evidence>
<feature type="domain" description="Metallo-beta-lactamase" evidence="8">
    <location>
        <begin position="625"/>
        <end position="824"/>
    </location>
</feature>
<dbReference type="InterPro" id="IPR004477">
    <property type="entry name" value="ComEC_N"/>
</dbReference>
<dbReference type="InterPro" id="IPR025405">
    <property type="entry name" value="DUF4131"/>
</dbReference>
<feature type="transmembrane region" description="Helical" evidence="7">
    <location>
        <begin position="420"/>
        <end position="448"/>
    </location>
</feature>
<feature type="transmembrane region" description="Helical" evidence="7">
    <location>
        <begin position="591"/>
        <end position="611"/>
    </location>
</feature>
<evidence type="ECO:0000256" key="2">
    <source>
        <dbReference type="ARBA" id="ARBA00022475"/>
    </source>
</evidence>
<evidence type="ECO:0000313" key="10">
    <source>
        <dbReference type="Proteomes" id="UP000176604"/>
    </source>
</evidence>
<gene>
    <name evidence="9" type="ORF">A3J43_03340</name>
</gene>
<feature type="compositionally biased region" description="Basic and acidic residues" evidence="6">
    <location>
        <begin position="547"/>
        <end position="559"/>
    </location>
</feature>
<feature type="transmembrane region" description="Helical" evidence="7">
    <location>
        <begin position="389"/>
        <end position="408"/>
    </location>
</feature>
<accession>A0A1F7UH21</accession>
<dbReference type="GO" id="GO:0005886">
    <property type="term" value="C:plasma membrane"/>
    <property type="evidence" value="ECO:0007669"/>
    <property type="project" value="UniProtKB-SubCell"/>
</dbReference>
<organism evidence="9 10">
    <name type="scientific">Candidatus Uhrbacteria bacterium RIFCSPHIGHO2_12_FULL_54_23</name>
    <dbReference type="NCBI Taxonomy" id="1802397"/>
    <lineage>
        <taxon>Bacteria</taxon>
        <taxon>Candidatus Uhriibacteriota</taxon>
    </lineage>
</organism>
<feature type="transmembrane region" description="Helical" evidence="7">
    <location>
        <begin position="334"/>
        <end position="353"/>
    </location>
</feature>
<feature type="transmembrane region" description="Helical" evidence="7">
    <location>
        <begin position="263"/>
        <end position="286"/>
    </location>
</feature>
<evidence type="ECO:0000313" key="9">
    <source>
        <dbReference type="EMBL" id="OGL77563.1"/>
    </source>
</evidence>
<protein>
    <recommendedName>
        <fullName evidence="8">Metallo-beta-lactamase domain-containing protein</fullName>
    </recommendedName>
</protein>
<dbReference type="InterPro" id="IPR001279">
    <property type="entry name" value="Metallo-B-lactamas"/>
</dbReference>
<evidence type="ECO:0000256" key="7">
    <source>
        <dbReference type="SAM" id="Phobius"/>
    </source>
</evidence>
<reference evidence="9 10" key="1">
    <citation type="journal article" date="2016" name="Nat. Commun.">
        <title>Thousands of microbial genomes shed light on interconnected biogeochemical processes in an aquifer system.</title>
        <authorList>
            <person name="Anantharaman K."/>
            <person name="Brown C.T."/>
            <person name="Hug L.A."/>
            <person name="Sharon I."/>
            <person name="Castelle C.J."/>
            <person name="Probst A.J."/>
            <person name="Thomas B.C."/>
            <person name="Singh A."/>
            <person name="Wilkins M.J."/>
            <person name="Karaoz U."/>
            <person name="Brodie E.L."/>
            <person name="Williams K.H."/>
            <person name="Hubbard S.S."/>
            <person name="Banfield J.F."/>
        </authorList>
    </citation>
    <scope>NUCLEOTIDE SEQUENCE [LARGE SCALE GENOMIC DNA]</scope>
</reference>
<dbReference type="Proteomes" id="UP000176604">
    <property type="component" value="Unassembled WGS sequence"/>
</dbReference>
<feature type="transmembrane region" description="Helical" evidence="7">
    <location>
        <begin position="359"/>
        <end position="377"/>
    </location>
</feature>
<comment type="caution">
    <text evidence="9">The sequence shown here is derived from an EMBL/GenBank/DDBJ whole genome shotgun (WGS) entry which is preliminary data.</text>
</comment>
<dbReference type="SUPFAM" id="SSF56281">
    <property type="entry name" value="Metallo-hydrolase/oxidoreductase"/>
    <property type="match status" value="1"/>
</dbReference>
<name>A0A1F7UH21_9BACT</name>
<evidence type="ECO:0000259" key="8">
    <source>
        <dbReference type="SMART" id="SM00849"/>
    </source>
</evidence>
<dbReference type="SMART" id="SM00849">
    <property type="entry name" value="Lactamase_B"/>
    <property type="match status" value="1"/>
</dbReference>
<feature type="transmembrane region" description="Helical" evidence="7">
    <location>
        <begin position="292"/>
        <end position="313"/>
    </location>
</feature>
<feature type="region of interest" description="Disordered" evidence="6">
    <location>
        <begin position="547"/>
        <end position="578"/>
    </location>
</feature>
<evidence type="ECO:0000256" key="1">
    <source>
        <dbReference type="ARBA" id="ARBA00004651"/>
    </source>
</evidence>
<comment type="subcellular location">
    <subcellularLocation>
        <location evidence="1">Cell membrane</location>
        <topology evidence="1">Multi-pass membrane protein</topology>
    </subcellularLocation>
</comment>
<evidence type="ECO:0000256" key="3">
    <source>
        <dbReference type="ARBA" id="ARBA00022692"/>
    </source>
</evidence>
<dbReference type="PANTHER" id="PTHR30619">
    <property type="entry name" value="DNA INTERNALIZATION/COMPETENCE PROTEIN COMEC/REC2"/>
    <property type="match status" value="1"/>
</dbReference>
<feature type="transmembrane region" description="Helical" evidence="7">
    <location>
        <begin position="30"/>
        <end position="47"/>
    </location>
</feature>
<keyword evidence="2" id="KW-1003">Cell membrane</keyword>
<dbReference type="AlphaFoldDB" id="A0A1F7UH21"/>
<dbReference type="InterPro" id="IPR036866">
    <property type="entry name" value="RibonucZ/Hydroxyglut_hydro"/>
</dbReference>
<dbReference type="InterPro" id="IPR052159">
    <property type="entry name" value="Competence_DNA_uptake"/>
</dbReference>
<dbReference type="STRING" id="1802397.A3J43_03340"/>
<keyword evidence="3 7" id="KW-0812">Transmembrane</keyword>
<dbReference type="Pfam" id="PF13567">
    <property type="entry name" value="DUF4131"/>
    <property type="match status" value="1"/>
</dbReference>